<name>A0A328HGW4_ARTGO</name>
<dbReference type="OrthoDB" id="4773620at2"/>
<comment type="caution">
    <text evidence="1">The sequence shown here is derived from an EMBL/GenBank/DDBJ whole genome shotgun (WGS) entry which is preliminary data.</text>
</comment>
<organism evidence="1 2">
    <name type="scientific">Arthrobacter globiformis</name>
    <dbReference type="NCBI Taxonomy" id="1665"/>
    <lineage>
        <taxon>Bacteria</taxon>
        <taxon>Bacillati</taxon>
        <taxon>Actinomycetota</taxon>
        <taxon>Actinomycetes</taxon>
        <taxon>Micrococcales</taxon>
        <taxon>Micrococcaceae</taxon>
        <taxon>Arthrobacter</taxon>
    </lineage>
</organism>
<proteinExistence type="predicted"/>
<accession>A0A328HGW4</accession>
<gene>
    <name evidence="1" type="ORF">DBZ45_09025</name>
</gene>
<dbReference type="RefSeq" id="WP_111903581.1">
    <property type="nucleotide sequence ID" value="NZ_QLNP01000067.1"/>
</dbReference>
<evidence type="ECO:0000313" key="1">
    <source>
        <dbReference type="EMBL" id="RAM37732.1"/>
    </source>
</evidence>
<dbReference type="Proteomes" id="UP000249166">
    <property type="component" value="Unassembled WGS sequence"/>
</dbReference>
<dbReference type="AlphaFoldDB" id="A0A328HGW4"/>
<dbReference type="EMBL" id="QLNP01000067">
    <property type="protein sequence ID" value="RAM37732.1"/>
    <property type="molecule type" value="Genomic_DNA"/>
</dbReference>
<protein>
    <submittedName>
        <fullName evidence="1">Uncharacterized protein</fullName>
    </submittedName>
</protein>
<evidence type="ECO:0000313" key="2">
    <source>
        <dbReference type="Proteomes" id="UP000249166"/>
    </source>
</evidence>
<sequence length="391" mass="43403">MWIDVLLNGTRTPIDEAVFTALLDNSVASTYKAYDHAMESGSISFTDLVFLARKGELPYSLFFAPLPYVEAQIKAKTDKLLSGLTKDTFSLNSRDKVHLRDIELIVKDLLRKQELLKKNDSTLKKNPIVGLLGKPGHSTEDDAAKLMDALKLSHSSISSVRRKEDALELMISRLEENQVLVSRSVNNFMPQRLTGVKFSGLAIKDTKVPYIFLAGGDHGDYQEPVGRMVFTLALMSVLVARKIFAPVTYDGSSTGSDVKREYDIVGSMLMPKRELGSLSLTSLDDLKSAADMFKVTPSAVAVRAMRLGMIGQNAAVSHLSQLRSEYAQREKKPMQQPKAVNAVRKYNGREFSRRMLGVLDNGGISTGEFCRVVCLRHIRPQQLVDFREAVG</sequence>
<reference evidence="1 2" key="1">
    <citation type="submission" date="2018-04" db="EMBL/GenBank/DDBJ databases">
        <title>Bacteria isolated from cave deposits of Manipur.</title>
        <authorList>
            <person name="Sahoo D."/>
            <person name="Sarangthem I."/>
            <person name="Nandeibam J."/>
        </authorList>
    </citation>
    <scope>NUCLEOTIDE SEQUENCE [LARGE SCALE GENOMIC DNA]</scope>
    <source>
        <strain evidence="2">mrc11</strain>
    </source>
</reference>